<dbReference type="STRING" id="47428.A0A284QP45"/>
<dbReference type="InterPro" id="IPR011008">
    <property type="entry name" value="Dimeric_a/b-barrel"/>
</dbReference>
<dbReference type="OrthoDB" id="2851338at2759"/>
<name>A0A284QP45_ARMOS</name>
<accession>A0A284QP45</accession>
<reference evidence="2" key="1">
    <citation type="journal article" date="2017" name="Nat. Ecol. Evol.">
        <title>Genome expansion and lineage-specific genetic innovations in the forest pathogenic fungi Armillaria.</title>
        <authorList>
            <person name="Sipos G."/>
            <person name="Prasanna A.N."/>
            <person name="Walter M.C."/>
            <person name="O'Connor E."/>
            <person name="Balint B."/>
            <person name="Krizsan K."/>
            <person name="Kiss B."/>
            <person name="Hess J."/>
            <person name="Varga T."/>
            <person name="Slot J."/>
            <person name="Riley R."/>
            <person name="Boka B."/>
            <person name="Rigling D."/>
            <person name="Barry K."/>
            <person name="Lee J."/>
            <person name="Mihaltcheva S."/>
            <person name="LaButti K."/>
            <person name="Lipzen A."/>
            <person name="Waldron R."/>
            <person name="Moloney N.M."/>
            <person name="Sperisen C."/>
            <person name="Kredics L."/>
            <person name="Vagvoelgyi C."/>
            <person name="Patrignani A."/>
            <person name="Fitzpatrick D."/>
            <person name="Nagy I."/>
            <person name="Doyle S."/>
            <person name="Anderson J.B."/>
            <person name="Grigoriev I.V."/>
            <person name="Gueldener U."/>
            <person name="Muensterkoetter M."/>
            <person name="Nagy L.G."/>
        </authorList>
    </citation>
    <scope>NUCLEOTIDE SEQUENCE [LARGE SCALE GENOMIC DNA]</scope>
    <source>
        <strain evidence="2">C18/9</strain>
    </source>
</reference>
<gene>
    <name evidence="1" type="ORF">ARMOST_01488</name>
</gene>
<sequence>MSAYLGPVALDPDGMIAAAGTPSMVESDIVPLRPGSKFFEFLLVMDKEPHYMLLIMIERASVDYEQISAAILQPEVPDSFLYSDIDDGPLSVLMIPHSTLPYFRGLSDKLSSLIGSNLVACRLYKPCIESIPVQLTYRYYNHYLVINAMTPSVTSETQFNDWYTKEHIPLLSKVPSWLSSRRFALVETTEEPGAPRYLALHEWADLASFESKEFLRATNTTWRTEVLSQVVRKERWVMEFKGAFNKVRKNPRTYIDGGHMADFHIPKASVTDTKST</sequence>
<evidence type="ECO:0000313" key="2">
    <source>
        <dbReference type="Proteomes" id="UP000219338"/>
    </source>
</evidence>
<dbReference type="Gene3D" id="3.30.70.100">
    <property type="match status" value="1"/>
</dbReference>
<evidence type="ECO:0008006" key="3">
    <source>
        <dbReference type="Google" id="ProtNLM"/>
    </source>
</evidence>
<dbReference type="EMBL" id="FUEG01000001">
    <property type="protein sequence ID" value="SJK98227.1"/>
    <property type="molecule type" value="Genomic_DNA"/>
</dbReference>
<protein>
    <recommendedName>
        <fullName evidence="3">ABM domain-containing protein</fullName>
    </recommendedName>
</protein>
<dbReference type="OMA" id="YLALHEW"/>
<dbReference type="Proteomes" id="UP000219338">
    <property type="component" value="Unassembled WGS sequence"/>
</dbReference>
<dbReference type="AlphaFoldDB" id="A0A284QP45"/>
<keyword evidence="2" id="KW-1185">Reference proteome</keyword>
<dbReference type="SUPFAM" id="SSF54909">
    <property type="entry name" value="Dimeric alpha+beta barrel"/>
    <property type="match status" value="1"/>
</dbReference>
<organism evidence="1 2">
    <name type="scientific">Armillaria ostoyae</name>
    <name type="common">Armillaria root rot fungus</name>
    <dbReference type="NCBI Taxonomy" id="47428"/>
    <lineage>
        <taxon>Eukaryota</taxon>
        <taxon>Fungi</taxon>
        <taxon>Dikarya</taxon>
        <taxon>Basidiomycota</taxon>
        <taxon>Agaricomycotina</taxon>
        <taxon>Agaricomycetes</taxon>
        <taxon>Agaricomycetidae</taxon>
        <taxon>Agaricales</taxon>
        <taxon>Marasmiineae</taxon>
        <taxon>Physalacriaceae</taxon>
        <taxon>Armillaria</taxon>
    </lineage>
</organism>
<evidence type="ECO:0000313" key="1">
    <source>
        <dbReference type="EMBL" id="SJK98227.1"/>
    </source>
</evidence>
<proteinExistence type="predicted"/>